<dbReference type="Pfam" id="PF13445">
    <property type="entry name" value="zf-RING_UBOX"/>
    <property type="match status" value="1"/>
</dbReference>
<dbReference type="GO" id="GO:0008270">
    <property type="term" value="F:zinc ion binding"/>
    <property type="evidence" value="ECO:0007669"/>
    <property type="project" value="UniProtKB-KW"/>
</dbReference>
<keyword evidence="9" id="KW-1185">Reference proteome</keyword>
<keyword evidence="5" id="KW-0175">Coiled coil</keyword>
<dbReference type="SMART" id="SM00184">
    <property type="entry name" value="RING"/>
    <property type="match status" value="1"/>
</dbReference>
<dbReference type="Pfam" id="PF02825">
    <property type="entry name" value="WWE"/>
    <property type="match status" value="1"/>
</dbReference>
<evidence type="ECO:0000256" key="5">
    <source>
        <dbReference type="SAM" id="Coils"/>
    </source>
</evidence>
<dbReference type="InterPro" id="IPR001841">
    <property type="entry name" value="Znf_RING"/>
</dbReference>
<dbReference type="PANTHER" id="PTHR47156:SF10">
    <property type="entry name" value="E3 UBIQUITIN-PROTEIN LIGASE TRIM-21-RELATED"/>
    <property type="match status" value="1"/>
</dbReference>
<keyword evidence="3" id="KW-0862">Zinc</keyword>
<evidence type="ECO:0000313" key="9">
    <source>
        <dbReference type="Proteomes" id="UP001162131"/>
    </source>
</evidence>
<dbReference type="SUPFAM" id="SSF117839">
    <property type="entry name" value="WWE domain"/>
    <property type="match status" value="1"/>
</dbReference>
<reference evidence="8" key="1">
    <citation type="submission" date="2021-09" db="EMBL/GenBank/DDBJ databases">
        <authorList>
            <consortium name="AG Swart"/>
            <person name="Singh M."/>
            <person name="Singh A."/>
            <person name="Seah K."/>
            <person name="Emmerich C."/>
        </authorList>
    </citation>
    <scope>NUCLEOTIDE SEQUENCE</scope>
    <source>
        <strain evidence="8">ATCC30299</strain>
    </source>
</reference>
<keyword evidence="2 4" id="KW-0863">Zinc-finger</keyword>
<evidence type="ECO:0008006" key="10">
    <source>
        <dbReference type="Google" id="ProtNLM"/>
    </source>
</evidence>
<dbReference type="InterPro" id="IPR027370">
    <property type="entry name" value="Znf-RING_euk"/>
</dbReference>
<dbReference type="InterPro" id="IPR013083">
    <property type="entry name" value="Znf_RING/FYVE/PHD"/>
</dbReference>
<feature type="coiled-coil region" evidence="5">
    <location>
        <begin position="71"/>
        <end position="142"/>
    </location>
</feature>
<evidence type="ECO:0000256" key="3">
    <source>
        <dbReference type="ARBA" id="ARBA00022833"/>
    </source>
</evidence>
<comment type="caution">
    <text evidence="8">The sequence shown here is derived from an EMBL/GenBank/DDBJ whole genome shotgun (WGS) entry which is preliminary data.</text>
</comment>
<evidence type="ECO:0000256" key="4">
    <source>
        <dbReference type="PROSITE-ProRule" id="PRU00175"/>
    </source>
</evidence>
<evidence type="ECO:0000256" key="1">
    <source>
        <dbReference type="ARBA" id="ARBA00022723"/>
    </source>
</evidence>
<dbReference type="EMBL" id="CAJZBQ010000002">
    <property type="protein sequence ID" value="CAG9310328.1"/>
    <property type="molecule type" value="Genomic_DNA"/>
</dbReference>
<evidence type="ECO:0000313" key="8">
    <source>
        <dbReference type="EMBL" id="CAG9310328.1"/>
    </source>
</evidence>
<evidence type="ECO:0000259" key="6">
    <source>
        <dbReference type="PROSITE" id="PS50089"/>
    </source>
</evidence>
<dbReference type="SUPFAM" id="SSF57850">
    <property type="entry name" value="RING/U-box"/>
    <property type="match status" value="1"/>
</dbReference>
<name>A0AAU9IPW0_9CILI</name>
<sequence>MASKLPECPVCLEEYSRTQMPMLLPCGHALCKLCFDISTKRNTVECPQDRKKSNVKNLSPAYDLMSTIEQLQELKLQINQESSVKEETQTQCNSKIDVLEKQFREKLTEYERTYQERAEKMIEEVKREEEEKRIRYVEQMNEISKVNTEKHLKKLSQKIRQGKIRINGSENPNINRERQNPRDDNRIYWSWQSSDHKWNEYDHSISSKIESAYRSGVSYAVVKANNRSIKIDFDQWRETSGSKIKRINTITSAPLWKFLKSPKKWVALLDSECFKLDVAWINNENHVSINIDDEKNAVCNFDEMSLRIQDKKFPLVREILS</sequence>
<dbReference type="Proteomes" id="UP001162131">
    <property type="component" value="Unassembled WGS sequence"/>
</dbReference>
<accession>A0AAU9IPW0</accession>
<dbReference type="PROSITE" id="PS50918">
    <property type="entry name" value="WWE"/>
    <property type="match status" value="1"/>
</dbReference>
<evidence type="ECO:0000259" key="7">
    <source>
        <dbReference type="PROSITE" id="PS50918"/>
    </source>
</evidence>
<dbReference type="AlphaFoldDB" id="A0AAU9IPW0"/>
<gene>
    <name evidence="8" type="ORF">BSTOLATCC_MIC1180</name>
</gene>
<dbReference type="InterPro" id="IPR052667">
    <property type="entry name" value="E3_ubiquitin-ligase_RING"/>
</dbReference>
<dbReference type="Gene3D" id="3.30.40.10">
    <property type="entry name" value="Zinc/RING finger domain, C3HC4 (zinc finger)"/>
    <property type="match status" value="1"/>
</dbReference>
<organism evidence="8 9">
    <name type="scientific">Blepharisma stoltei</name>
    <dbReference type="NCBI Taxonomy" id="1481888"/>
    <lineage>
        <taxon>Eukaryota</taxon>
        <taxon>Sar</taxon>
        <taxon>Alveolata</taxon>
        <taxon>Ciliophora</taxon>
        <taxon>Postciliodesmatophora</taxon>
        <taxon>Heterotrichea</taxon>
        <taxon>Heterotrichida</taxon>
        <taxon>Blepharismidae</taxon>
        <taxon>Blepharisma</taxon>
    </lineage>
</organism>
<feature type="domain" description="WWE" evidence="7">
    <location>
        <begin position="175"/>
        <end position="252"/>
    </location>
</feature>
<dbReference type="PANTHER" id="PTHR47156">
    <property type="entry name" value="PROTEIN CBG20824"/>
    <property type="match status" value="1"/>
</dbReference>
<dbReference type="Gene3D" id="3.30.720.50">
    <property type="match status" value="1"/>
</dbReference>
<dbReference type="InterPro" id="IPR037197">
    <property type="entry name" value="WWE_dom_sf"/>
</dbReference>
<dbReference type="InterPro" id="IPR004170">
    <property type="entry name" value="WWE_dom"/>
</dbReference>
<dbReference type="PROSITE" id="PS50089">
    <property type="entry name" value="ZF_RING_2"/>
    <property type="match status" value="1"/>
</dbReference>
<feature type="domain" description="RING-type" evidence="6">
    <location>
        <begin position="8"/>
        <end position="50"/>
    </location>
</feature>
<protein>
    <recommendedName>
        <fullName evidence="10">RING-type domain-containing protein</fullName>
    </recommendedName>
</protein>
<evidence type="ECO:0000256" key="2">
    <source>
        <dbReference type="ARBA" id="ARBA00022771"/>
    </source>
</evidence>
<proteinExistence type="predicted"/>
<keyword evidence="1" id="KW-0479">Metal-binding</keyword>